<dbReference type="EMBL" id="BKCP01004295">
    <property type="protein sequence ID" value="GER30081.1"/>
    <property type="molecule type" value="Genomic_DNA"/>
</dbReference>
<proteinExistence type="predicted"/>
<evidence type="ECO:0000313" key="1">
    <source>
        <dbReference type="EMBL" id="GER30081.1"/>
    </source>
</evidence>
<comment type="caution">
    <text evidence="1">The sequence shown here is derived from an EMBL/GenBank/DDBJ whole genome shotgun (WGS) entry which is preliminary data.</text>
</comment>
<protein>
    <submittedName>
        <fullName evidence="1">DNAJ heat shock N-terminal domain-containing protein</fullName>
    </submittedName>
</protein>
<reference evidence="2" key="1">
    <citation type="journal article" date="2019" name="Curr. Biol.">
        <title>Genome Sequence of Striga asiatica Provides Insight into the Evolution of Plant Parasitism.</title>
        <authorList>
            <person name="Yoshida S."/>
            <person name="Kim S."/>
            <person name="Wafula E.K."/>
            <person name="Tanskanen J."/>
            <person name="Kim Y.M."/>
            <person name="Honaas L."/>
            <person name="Yang Z."/>
            <person name="Spallek T."/>
            <person name="Conn C.E."/>
            <person name="Ichihashi Y."/>
            <person name="Cheong K."/>
            <person name="Cui S."/>
            <person name="Der J.P."/>
            <person name="Gundlach H."/>
            <person name="Jiao Y."/>
            <person name="Hori C."/>
            <person name="Ishida J.K."/>
            <person name="Kasahara H."/>
            <person name="Kiba T."/>
            <person name="Kim M.S."/>
            <person name="Koo N."/>
            <person name="Laohavisit A."/>
            <person name="Lee Y.H."/>
            <person name="Lumba S."/>
            <person name="McCourt P."/>
            <person name="Mortimer J.C."/>
            <person name="Mutuku J.M."/>
            <person name="Nomura T."/>
            <person name="Sasaki-Sekimoto Y."/>
            <person name="Seto Y."/>
            <person name="Wang Y."/>
            <person name="Wakatake T."/>
            <person name="Sakakibara H."/>
            <person name="Demura T."/>
            <person name="Yamaguchi S."/>
            <person name="Yoneyama K."/>
            <person name="Manabe R.I."/>
            <person name="Nelson D.C."/>
            <person name="Schulman A.H."/>
            <person name="Timko M.P."/>
            <person name="dePamphilis C.W."/>
            <person name="Choi D."/>
            <person name="Shirasu K."/>
        </authorList>
    </citation>
    <scope>NUCLEOTIDE SEQUENCE [LARGE SCALE GENOMIC DNA]</scope>
    <source>
        <strain evidence="2">cv. UVA1</strain>
    </source>
</reference>
<evidence type="ECO:0000313" key="2">
    <source>
        <dbReference type="Proteomes" id="UP000325081"/>
    </source>
</evidence>
<keyword evidence="1" id="KW-0346">Stress response</keyword>
<sequence>MFATARGWPPARLANVDGYGLMRLRSLDNHCNEACYSSIRVAETSARRKTRDLVSEMLGWLGSGSREFSSTVEVKVARRSNAGRGSVARMRHRWLTGSFRL</sequence>
<accession>A0A5A7PBG4</accession>
<organism evidence="1 2">
    <name type="scientific">Striga asiatica</name>
    <name type="common">Asiatic witchweed</name>
    <name type="synonym">Buchnera asiatica</name>
    <dbReference type="NCBI Taxonomy" id="4170"/>
    <lineage>
        <taxon>Eukaryota</taxon>
        <taxon>Viridiplantae</taxon>
        <taxon>Streptophyta</taxon>
        <taxon>Embryophyta</taxon>
        <taxon>Tracheophyta</taxon>
        <taxon>Spermatophyta</taxon>
        <taxon>Magnoliopsida</taxon>
        <taxon>eudicotyledons</taxon>
        <taxon>Gunneridae</taxon>
        <taxon>Pentapetalae</taxon>
        <taxon>asterids</taxon>
        <taxon>lamiids</taxon>
        <taxon>Lamiales</taxon>
        <taxon>Orobanchaceae</taxon>
        <taxon>Buchnereae</taxon>
        <taxon>Striga</taxon>
    </lineage>
</organism>
<keyword evidence="2" id="KW-1185">Reference proteome</keyword>
<name>A0A5A7PBG4_STRAF</name>
<gene>
    <name evidence="1" type="ORF">STAS_06001</name>
</gene>
<dbReference type="AlphaFoldDB" id="A0A5A7PBG4"/>
<dbReference type="Proteomes" id="UP000325081">
    <property type="component" value="Unassembled WGS sequence"/>
</dbReference>